<accession>U9UN92</accession>
<dbReference type="EMBL" id="KI276086">
    <property type="protein sequence ID" value="ESA21865.1"/>
    <property type="molecule type" value="Genomic_DNA"/>
</dbReference>
<protein>
    <submittedName>
        <fullName evidence="1">Uncharacterized protein</fullName>
    </submittedName>
</protein>
<name>U9UN92_RHIID</name>
<gene>
    <name evidence="1" type="ORF">GLOINDRAFT_17035</name>
</gene>
<dbReference type="HOGENOM" id="CLU_196983_0_0_1"/>
<reference evidence="1" key="1">
    <citation type="submission" date="2013-07" db="EMBL/GenBank/DDBJ databases">
        <title>The genome of an arbuscular mycorrhizal fungus provides insights into the evolution of the oldest plant symbiosis.</title>
        <authorList>
            <consortium name="DOE Joint Genome Institute"/>
            <person name="Tisserant E."/>
            <person name="Malbreil M."/>
            <person name="Kuo A."/>
            <person name="Kohler A."/>
            <person name="Symeonidi A."/>
            <person name="Balestrini R."/>
            <person name="Charron P."/>
            <person name="Duensing N."/>
            <person name="Frei-dit-Frey N."/>
            <person name="Gianinazzi-Pearson V."/>
            <person name="Gilbert B."/>
            <person name="Handa Y."/>
            <person name="Hijri M."/>
            <person name="Kaul R."/>
            <person name="Kawaguchi M."/>
            <person name="Krajinski F."/>
            <person name="Lammers P."/>
            <person name="Lapierre D."/>
            <person name="Masclaux F.G."/>
            <person name="Murat C."/>
            <person name="Morin E."/>
            <person name="Ndikumana S."/>
            <person name="Pagni M."/>
            <person name="Petitpierre D."/>
            <person name="Requena N."/>
            <person name="Rosikiewicz P."/>
            <person name="Riley R."/>
            <person name="Saito K."/>
            <person name="San Clemente H."/>
            <person name="Shapiro H."/>
            <person name="van Tuinen D."/>
            <person name="Becard G."/>
            <person name="Bonfante P."/>
            <person name="Paszkowski U."/>
            <person name="Shachar-Hill Y."/>
            <person name="Young J.P."/>
            <person name="Sanders I.R."/>
            <person name="Henrissat B."/>
            <person name="Rensing S.A."/>
            <person name="Grigoriev I.V."/>
            <person name="Corradi N."/>
            <person name="Roux C."/>
            <person name="Martin F."/>
        </authorList>
    </citation>
    <scope>NUCLEOTIDE SEQUENCE</scope>
    <source>
        <strain evidence="1">DAOM 197198</strain>
    </source>
</reference>
<sequence>MEIFKNIEYQSIDMEHDSQNTKHQSEDVIAESLTKNSKKNSTKLNAKAISYTLKEKGRTVTFAKMRMVFDSTTQPAKKK</sequence>
<proteinExistence type="predicted"/>
<organism evidence="1">
    <name type="scientific">Rhizophagus irregularis (strain DAOM 181602 / DAOM 197198 / MUCL 43194)</name>
    <name type="common">Arbuscular mycorrhizal fungus</name>
    <name type="synonym">Glomus intraradices</name>
    <dbReference type="NCBI Taxonomy" id="747089"/>
    <lineage>
        <taxon>Eukaryota</taxon>
        <taxon>Fungi</taxon>
        <taxon>Fungi incertae sedis</taxon>
        <taxon>Mucoromycota</taxon>
        <taxon>Glomeromycotina</taxon>
        <taxon>Glomeromycetes</taxon>
        <taxon>Glomerales</taxon>
        <taxon>Glomeraceae</taxon>
        <taxon>Rhizophagus</taxon>
    </lineage>
</organism>
<dbReference type="AlphaFoldDB" id="U9UN92"/>
<evidence type="ECO:0000313" key="1">
    <source>
        <dbReference type="EMBL" id="ESA21865.1"/>
    </source>
</evidence>